<feature type="compositionally biased region" description="Basic and acidic residues" evidence="1">
    <location>
        <begin position="30"/>
        <end position="56"/>
    </location>
</feature>
<dbReference type="Proteomes" id="UP000004367">
    <property type="component" value="Unassembled WGS sequence"/>
</dbReference>
<accession>H5UUW0</accession>
<dbReference type="AlphaFoldDB" id="H5UUW0"/>
<dbReference type="STRING" id="1089455.MOPEL_130_01250"/>
<comment type="caution">
    <text evidence="2">The sequence shown here is derived from an EMBL/GenBank/DDBJ whole genome shotgun (WGS) entry which is preliminary data.</text>
</comment>
<name>H5UUW0_9MICO</name>
<proteinExistence type="predicted"/>
<evidence type="ECO:0000313" key="3">
    <source>
        <dbReference type="Proteomes" id="UP000004367"/>
    </source>
</evidence>
<dbReference type="EMBL" id="BAFE01000089">
    <property type="protein sequence ID" value="GAB49518.1"/>
    <property type="molecule type" value="Genomic_DNA"/>
</dbReference>
<gene>
    <name evidence="2" type="ORF">MOPEL_130_01250</name>
</gene>
<protein>
    <submittedName>
        <fullName evidence="2">Uncharacterized protein</fullName>
    </submittedName>
</protein>
<evidence type="ECO:0000256" key="1">
    <source>
        <dbReference type="SAM" id="MobiDB-lite"/>
    </source>
</evidence>
<feature type="region of interest" description="Disordered" evidence="1">
    <location>
        <begin position="1"/>
        <end position="89"/>
    </location>
</feature>
<organism evidence="2 3">
    <name type="scientific">Mobilicoccus pelagius NBRC 104925</name>
    <dbReference type="NCBI Taxonomy" id="1089455"/>
    <lineage>
        <taxon>Bacteria</taxon>
        <taxon>Bacillati</taxon>
        <taxon>Actinomycetota</taxon>
        <taxon>Actinomycetes</taxon>
        <taxon>Micrococcales</taxon>
        <taxon>Dermatophilaceae</taxon>
        <taxon>Mobilicoccus</taxon>
    </lineage>
</organism>
<evidence type="ECO:0000313" key="2">
    <source>
        <dbReference type="EMBL" id="GAB49518.1"/>
    </source>
</evidence>
<sequence length="107" mass="11236">MRDGAPGRAVDMRGLLSRTGGTPSYRSRGARREWLCRTGEGRGSGRVDAPHVEHAPRRPAHPAPHLVSFGPPSVPFHAPDAGARPRRGVGSASVYGVGLLAPPCVGR</sequence>
<reference evidence="2 3" key="1">
    <citation type="submission" date="2012-02" db="EMBL/GenBank/DDBJ databases">
        <title>Whole genome shotgun sequence of Mobilicoccus pelagius NBRC 104925.</title>
        <authorList>
            <person name="Yoshida Y."/>
            <person name="Hosoyama A."/>
            <person name="Tsuchikane K."/>
            <person name="Katsumata H."/>
            <person name="Yamazaki S."/>
            <person name="Fujita N."/>
        </authorList>
    </citation>
    <scope>NUCLEOTIDE SEQUENCE [LARGE SCALE GENOMIC DNA]</scope>
    <source>
        <strain evidence="2 3">NBRC 104925</strain>
    </source>
</reference>
<keyword evidence="3" id="KW-1185">Reference proteome</keyword>